<accession>A0A1W1BUI0</accession>
<dbReference type="PANTHER" id="PTHR32331:SF0">
    <property type="entry name" value="UPF0313 PROTEIN YGIQ"/>
    <property type="match status" value="1"/>
</dbReference>
<proteinExistence type="predicted"/>
<evidence type="ECO:0000313" key="1">
    <source>
        <dbReference type="EMBL" id="SFV57173.1"/>
    </source>
</evidence>
<name>A0A1W1BUI0_9ZZZZ</name>
<dbReference type="GO" id="GO:0016491">
    <property type="term" value="F:oxidoreductase activity"/>
    <property type="evidence" value="ECO:0007669"/>
    <property type="project" value="UniProtKB-KW"/>
</dbReference>
<organism evidence="1">
    <name type="scientific">hydrothermal vent metagenome</name>
    <dbReference type="NCBI Taxonomy" id="652676"/>
    <lineage>
        <taxon>unclassified sequences</taxon>
        <taxon>metagenomes</taxon>
        <taxon>ecological metagenomes</taxon>
    </lineage>
</organism>
<dbReference type="EC" id="1.8.-.-" evidence="1"/>
<dbReference type="EMBL" id="FPHF01000039">
    <property type="protein sequence ID" value="SFV57173.1"/>
    <property type="molecule type" value="Genomic_DNA"/>
</dbReference>
<sequence length="76" mass="8890">MHELKRFTTEELQMNPEQAQVFTPTPGTYSAVMYYTEMDPKTRKKIFVEKDTKRKEKQKNIVVNKEHFSSASGFAS</sequence>
<reference evidence="1" key="1">
    <citation type="submission" date="2016-10" db="EMBL/GenBank/DDBJ databases">
        <authorList>
            <person name="de Groot N.N."/>
        </authorList>
    </citation>
    <scope>NUCLEOTIDE SEQUENCE</scope>
</reference>
<dbReference type="AlphaFoldDB" id="A0A1W1BUI0"/>
<protein>
    <submittedName>
        <fullName evidence="1">Fe-S OXIDOREDUCTASE</fullName>
        <ecNumber evidence="1">1.8.-.-</ecNumber>
    </submittedName>
</protein>
<dbReference type="InterPro" id="IPR022946">
    <property type="entry name" value="UPF0313"/>
</dbReference>
<gene>
    <name evidence="1" type="ORF">MNB_SM-4-931</name>
</gene>
<dbReference type="PANTHER" id="PTHR32331">
    <property type="entry name" value="UPF0313 PROTEIN YGIQ"/>
    <property type="match status" value="1"/>
</dbReference>
<keyword evidence="1" id="KW-0560">Oxidoreductase</keyword>